<sequence>MGFSSRKFPYAGEVRKKITGKGGRDNYGKCRNRPFLGRRSPRQLHADMFQKSLFPPANTIIHSISLLFH</sequence>
<accession>A0ACC2S5E1</accession>
<dbReference type="EMBL" id="QTSX02005786">
    <property type="protein sequence ID" value="KAJ9057540.1"/>
    <property type="molecule type" value="Genomic_DNA"/>
</dbReference>
<reference evidence="1" key="1">
    <citation type="submission" date="2022-04" db="EMBL/GenBank/DDBJ databases">
        <title>Genome of the entomopathogenic fungus Entomophthora muscae.</title>
        <authorList>
            <person name="Elya C."/>
            <person name="Lovett B.R."/>
            <person name="Lee E."/>
            <person name="Macias A.M."/>
            <person name="Hajek A.E."/>
            <person name="De Bivort B.L."/>
            <person name="Kasson M.T."/>
            <person name="De Fine Licht H.H."/>
            <person name="Stajich J.E."/>
        </authorList>
    </citation>
    <scope>NUCLEOTIDE SEQUENCE</scope>
    <source>
        <strain evidence="1">Berkeley</strain>
    </source>
</reference>
<gene>
    <name evidence="1" type="ORF">DSO57_1021748</name>
</gene>
<protein>
    <submittedName>
        <fullName evidence="1">Uncharacterized protein</fullName>
    </submittedName>
</protein>
<comment type="caution">
    <text evidence="1">The sequence shown here is derived from an EMBL/GenBank/DDBJ whole genome shotgun (WGS) entry which is preliminary data.</text>
</comment>
<evidence type="ECO:0000313" key="1">
    <source>
        <dbReference type="EMBL" id="KAJ9057540.1"/>
    </source>
</evidence>
<name>A0ACC2S5E1_9FUNG</name>
<organism evidence="1 2">
    <name type="scientific">Entomophthora muscae</name>
    <dbReference type="NCBI Taxonomy" id="34485"/>
    <lineage>
        <taxon>Eukaryota</taxon>
        <taxon>Fungi</taxon>
        <taxon>Fungi incertae sedis</taxon>
        <taxon>Zoopagomycota</taxon>
        <taxon>Entomophthoromycotina</taxon>
        <taxon>Entomophthoromycetes</taxon>
        <taxon>Entomophthorales</taxon>
        <taxon>Entomophthoraceae</taxon>
        <taxon>Entomophthora</taxon>
    </lineage>
</organism>
<evidence type="ECO:0000313" key="2">
    <source>
        <dbReference type="Proteomes" id="UP001165960"/>
    </source>
</evidence>
<keyword evidence="2" id="KW-1185">Reference proteome</keyword>
<proteinExistence type="predicted"/>
<dbReference type="Proteomes" id="UP001165960">
    <property type="component" value="Unassembled WGS sequence"/>
</dbReference>